<proteinExistence type="predicted"/>
<feature type="signal peptide" evidence="2">
    <location>
        <begin position="1"/>
        <end position="33"/>
    </location>
</feature>
<evidence type="ECO:0000259" key="3">
    <source>
        <dbReference type="Pfam" id="PF13505"/>
    </source>
</evidence>
<gene>
    <name evidence="4" type="ORF">CHH28_11585</name>
</gene>
<name>A0A222FJU7_9GAMM</name>
<feature type="domain" description="Outer membrane protein beta-barrel" evidence="3">
    <location>
        <begin position="19"/>
        <end position="201"/>
    </location>
</feature>
<dbReference type="PROSITE" id="PS51257">
    <property type="entry name" value="PROKAR_LIPOPROTEIN"/>
    <property type="match status" value="1"/>
</dbReference>
<protein>
    <recommendedName>
        <fullName evidence="3">Outer membrane protein beta-barrel domain-containing protein</fullName>
    </recommendedName>
</protein>
<dbReference type="RefSeq" id="WP_094060458.1">
    <property type="nucleotide sequence ID" value="NZ_CP022530.1"/>
</dbReference>
<dbReference type="Gene3D" id="2.40.160.20">
    <property type="match status" value="1"/>
</dbReference>
<dbReference type="KEGG" id="bsan:CHH28_11585"/>
<keyword evidence="5" id="KW-1185">Reference proteome</keyword>
<dbReference type="Proteomes" id="UP000202440">
    <property type="component" value="Chromosome"/>
</dbReference>
<evidence type="ECO:0000313" key="4">
    <source>
        <dbReference type="EMBL" id="ASP39278.1"/>
    </source>
</evidence>
<dbReference type="Pfam" id="PF13505">
    <property type="entry name" value="OMP_b-brl"/>
    <property type="match status" value="1"/>
</dbReference>
<evidence type="ECO:0000256" key="1">
    <source>
        <dbReference type="ARBA" id="ARBA00022729"/>
    </source>
</evidence>
<evidence type="ECO:0000256" key="2">
    <source>
        <dbReference type="SAM" id="SignalP"/>
    </source>
</evidence>
<reference evidence="4 5" key="1">
    <citation type="submission" date="2017-07" db="EMBL/GenBank/DDBJ databases">
        <title>Annotated genome sequence of Bacterioplanes sanyensis isolated from Red Sea.</title>
        <authorList>
            <person name="Rehman Z.U."/>
        </authorList>
    </citation>
    <scope>NUCLEOTIDE SEQUENCE [LARGE SCALE GENOMIC DNA]</scope>
    <source>
        <strain evidence="4 5">NV9</strain>
    </source>
</reference>
<dbReference type="AlphaFoldDB" id="A0A222FJU7"/>
<accession>A0A222FJU7</accession>
<organism evidence="4 5">
    <name type="scientific">Bacterioplanes sanyensis</name>
    <dbReference type="NCBI Taxonomy" id="1249553"/>
    <lineage>
        <taxon>Bacteria</taxon>
        <taxon>Pseudomonadati</taxon>
        <taxon>Pseudomonadota</taxon>
        <taxon>Gammaproteobacteria</taxon>
        <taxon>Oceanospirillales</taxon>
        <taxon>Oceanospirillaceae</taxon>
        <taxon>Bacterioplanes</taxon>
    </lineage>
</organism>
<dbReference type="InterPro" id="IPR027385">
    <property type="entry name" value="Beta-barrel_OMP"/>
</dbReference>
<evidence type="ECO:0000313" key="5">
    <source>
        <dbReference type="Proteomes" id="UP000202440"/>
    </source>
</evidence>
<feature type="chain" id="PRO_5013053051" description="Outer membrane protein beta-barrel domain-containing protein" evidence="2">
    <location>
        <begin position="34"/>
        <end position="204"/>
    </location>
</feature>
<dbReference type="InterPro" id="IPR011250">
    <property type="entry name" value="OMP/PagP_B-barrel"/>
</dbReference>
<sequence length="204" mass="22566">MTLNRNALTHISLLPRSIATLLTAISISCAAHAGDSSPMVQVGITDAHGHVDHDFIGLTKTESDLNSRGYLVAYSHYFTNTGNQLQFSLARRNVDFEDINSRGHFWGADVDWKITLTKTLIKPYVVAGMGYQEFNSSDSLKFADDDLSGLSFNAGIGVIADVSQHWRIDLGYQRKSVWSTDNLAIFADSETRMNEISLTLGRHL</sequence>
<keyword evidence="1 2" id="KW-0732">Signal</keyword>
<dbReference type="SUPFAM" id="SSF56925">
    <property type="entry name" value="OMPA-like"/>
    <property type="match status" value="1"/>
</dbReference>
<dbReference type="EMBL" id="CP022530">
    <property type="protein sequence ID" value="ASP39278.1"/>
    <property type="molecule type" value="Genomic_DNA"/>
</dbReference>